<feature type="transmembrane region" description="Helical" evidence="1">
    <location>
        <begin position="110"/>
        <end position="128"/>
    </location>
</feature>
<evidence type="ECO:0000256" key="1">
    <source>
        <dbReference type="SAM" id="Phobius"/>
    </source>
</evidence>
<keyword evidence="1" id="KW-1133">Transmembrane helix</keyword>
<protein>
    <submittedName>
        <fullName evidence="2">Uncharacterized protein</fullName>
    </submittedName>
</protein>
<keyword evidence="3" id="KW-1185">Reference proteome</keyword>
<reference evidence="2 3" key="1">
    <citation type="journal article" date="2019" name="Microorganisms">
        <title>Genome Insights into the Novel Species Microvirga brassicacearum, a Rapeseed Endophyte with Biotechnological Potential.</title>
        <authorList>
            <person name="Jimenez-Gomez A."/>
            <person name="Saati-Santamaria Z."/>
            <person name="Igual J.M."/>
            <person name="Rivas R."/>
            <person name="Mateos P.F."/>
            <person name="Garcia-Fraile P."/>
        </authorList>
    </citation>
    <scope>NUCLEOTIDE SEQUENCE [LARGE SCALE GENOMIC DNA]</scope>
    <source>
        <strain evidence="2 3">CDVBN77</strain>
    </source>
</reference>
<keyword evidence="1" id="KW-0812">Transmembrane</keyword>
<dbReference type="AlphaFoldDB" id="A0A5N3P8C2"/>
<dbReference type="EMBL" id="VCMV01000025">
    <property type="protein sequence ID" value="KAB0265901.1"/>
    <property type="molecule type" value="Genomic_DNA"/>
</dbReference>
<accession>A0A5N3P8C2</accession>
<keyword evidence="1" id="KW-0472">Membrane</keyword>
<evidence type="ECO:0000313" key="2">
    <source>
        <dbReference type="EMBL" id="KAB0265901.1"/>
    </source>
</evidence>
<comment type="caution">
    <text evidence="2">The sequence shown here is derived from an EMBL/GenBank/DDBJ whole genome shotgun (WGS) entry which is preliminary data.</text>
</comment>
<gene>
    <name evidence="2" type="ORF">FEZ63_15815</name>
</gene>
<organism evidence="2 3">
    <name type="scientific">Microvirga brassicacearum</name>
    <dbReference type="NCBI Taxonomy" id="2580413"/>
    <lineage>
        <taxon>Bacteria</taxon>
        <taxon>Pseudomonadati</taxon>
        <taxon>Pseudomonadota</taxon>
        <taxon>Alphaproteobacteria</taxon>
        <taxon>Hyphomicrobiales</taxon>
        <taxon>Methylobacteriaceae</taxon>
        <taxon>Microvirga</taxon>
    </lineage>
</organism>
<feature type="transmembrane region" description="Helical" evidence="1">
    <location>
        <begin position="55"/>
        <end position="73"/>
    </location>
</feature>
<proteinExistence type="predicted"/>
<dbReference type="OrthoDB" id="8420785at2"/>
<dbReference type="RefSeq" id="WP_150946195.1">
    <property type="nucleotide sequence ID" value="NZ_VCMV01000025.1"/>
</dbReference>
<name>A0A5N3P8C2_9HYPH</name>
<evidence type="ECO:0000313" key="3">
    <source>
        <dbReference type="Proteomes" id="UP000325684"/>
    </source>
</evidence>
<sequence>MKRLDHLLAVTLRPFLIIGGIGTTLPLLAAIDLSAANRVLFAGLLDYTASSVPALRHWGVMVGGIGILMVVSAFRPWIRFDTMVFSGVEKAFMVFLFISNSDETWSRAYLGAFLLDLTIVTYTLFYFVSKLGRSHRWVEQD</sequence>
<feature type="transmembrane region" description="Helical" evidence="1">
    <location>
        <begin position="12"/>
        <end position="35"/>
    </location>
</feature>
<dbReference type="Proteomes" id="UP000325684">
    <property type="component" value="Unassembled WGS sequence"/>
</dbReference>